<comment type="caution">
    <text evidence="3">The sequence shown here is derived from an EMBL/GenBank/DDBJ whole genome shotgun (WGS) entry which is preliminary data.</text>
</comment>
<accession>A0ABV5CGZ3</accession>
<organism evidence="3 4">
    <name type="scientific">Albibacterium profundi</name>
    <dbReference type="NCBI Taxonomy" id="3134906"/>
    <lineage>
        <taxon>Bacteria</taxon>
        <taxon>Pseudomonadati</taxon>
        <taxon>Bacteroidota</taxon>
        <taxon>Sphingobacteriia</taxon>
        <taxon>Sphingobacteriales</taxon>
        <taxon>Sphingobacteriaceae</taxon>
        <taxon>Albibacterium</taxon>
    </lineage>
</organism>
<evidence type="ECO:0000256" key="1">
    <source>
        <dbReference type="ARBA" id="ARBA00006817"/>
    </source>
</evidence>
<dbReference type="Proteomes" id="UP001580928">
    <property type="component" value="Unassembled WGS sequence"/>
</dbReference>
<dbReference type="Gene3D" id="3.30.530.20">
    <property type="match status" value="1"/>
</dbReference>
<evidence type="ECO:0000313" key="4">
    <source>
        <dbReference type="Proteomes" id="UP001580928"/>
    </source>
</evidence>
<feature type="domain" description="Activator of Hsp90 ATPase homologue 1/2-like C-terminal" evidence="2">
    <location>
        <begin position="26"/>
        <end position="162"/>
    </location>
</feature>
<evidence type="ECO:0000313" key="3">
    <source>
        <dbReference type="EMBL" id="MFB5946809.1"/>
    </source>
</evidence>
<name>A0ABV5CGZ3_9SPHI</name>
<evidence type="ECO:0000259" key="2">
    <source>
        <dbReference type="Pfam" id="PF08327"/>
    </source>
</evidence>
<dbReference type="RefSeq" id="WP_375558338.1">
    <property type="nucleotide sequence ID" value="NZ_JBBVGT010000003.1"/>
</dbReference>
<dbReference type="Pfam" id="PF08327">
    <property type="entry name" value="AHSA1"/>
    <property type="match status" value="1"/>
</dbReference>
<comment type="similarity">
    <text evidence="1">Belongs to the AHA1 family.</text>
</comment>
<gene>
    <name evidence="3" type="ORF">WKR92_13325</name>
</gene>
<dbReference type="CDD" id="cd07814">
    <property type="entry name" value="SRPBCC_CalC_Aha1-like"/>
    <property type="match status" value="1"/>
</dbReference>
<dbReference type="SUPFAM" id="SSF55961">
    <property type="entry name" value="Bet v1-like"/>
    <property type="match status" value="1"/>
</dbReference>
<proteinExistence type="inferred from homology"/>
<protein>
    <submittedName>
        <fullName evidence="3">SRPBCC domain-containing protein</fullName>
    </submittedName>
</protein>
<reference evidence="3 4" key="1">
    <citation type="submission" date="2024-04" db="EMBL/GenBank/DDBJ databases">
        <title>Albibacterium profundi sp. nov., isolated from sediment of the Challenger Deep of Mariana Trench.</title>
        <authorList>
            <person name="Wang Y."/>
        </authorList>
    </citation>
    <scope>NUCLEOTIDE SEQUENCE [LARGE SCALE GENOMIC DNA]</scope>
    <source>
        <strain evidence="3 4">RHL897</strain>
    </source>
</reference>
<sequence length="163" mass="18932">MDKKQEFVFSVDHANRKIHVEKEFPAPLDKVWDAFTKEEQLSRWFAPEPWKVESKQLDFNERGRWLFAMVGPEGEKHWSIVDYISIDPMKSYTAKDAFSDDKGNINQDMPQATWHNKFIDQGSSTRYQVDISFDSEEDLDGNLNMGFVEGYTACLNQLADLLA</sequence>
<dbReference type="EMBL" id="JBBVGT010000003">
    <property type="protein sequence ID" value="MFB5946809.1"/>
    <property type="molecule type" value="Genomic_DNA"/>
</dbReference>
<dbReference type="InterPro" id="IPR013538">
    <property type="entry name" value="ASHA1/2-like_C"/>
</dbReference>
<keyword evidence="4" id="KW-1185">Reference proteome</keyword>
<dbReference type="InterPro" id="IPR023393">
    <property type="entry name" value="START-like_dom_sf"/>
</dbReference>